<keyword evidence="4 6" id="KW-0663">Pyridoxal phosphate</keyword>
<dbReference type="Gene3D" id="3.40.640.10">
    <property type="entry name" value="Type I PLP-dependent aspartate aminotransferase-like (Major domain)"/>
    <property type="match status" value="1"/>
</dbReference>
<evidence type="ECO:0000313" key="8">
    <source>
        <dbReference type="Proteomes" id="UP001620234"/>
    </source>
</evidence>
<accession>A0ABW8L5V2</accession>
<dbReference type="RefSeq" id="WP_230709410.1">
    <property type="nucleotide sequence ID" value="NZ_JBJDPD010000002.1"/>
</dbReference>
<dbReference type="EMBL" id="JBJDPD010000002">
    <property type="protein sequence ID" value="MFK4000128.1"/>
    <property type="molecule type" value="Genomic_DNA"/>
</dbReference>
<comment type="caution">
    <text evidence="7">The sequence shown here is derived from an EMBL/GenBank/DDBJ whole genome shotgun (WGS) entry which is preliminary data.</text>
</comment>
<comment type="cofactor">
    <cofactor evidence="1 6">
        <name>pyridoxal 5'-phosphate</name>
        <dbReference type="ChEBI" id="CHEBI:597326"/>
    </cofactor>
</comment>
<proteinExistence type="inferred from homology"/>
<evidence type="ECO:0000256" key="3">
    <source>
        <dbReference type="ARBA" id="ARBA00022793"/>
    </source>
</evidence>
<evidence type="ECO:0000256" key="1">
    <source>
        <dbReference type="ARBA" id="ARBA00001933"/>
    </source>
</evidence>
<evidence type="ECO:0000313" key="7">
    <source>
        <dbReference type="EMBL" id="MFK4000128.1"/>
    </source>
</evidence>
<dbReference type="InterPro" id="IPR002129">
    <property type="entry name" value="PyrdxlP-dep_de-COase"/>
</dbReference>
<dbReference type="PROSITE" id="PS00392">
    <property type="entry name" value="DDC_GAD_HDC_YDC"/>
    <property type="match status" value="1"/>
</dbReference>
<evidence type="ECO:0000256" key="2">
    <source>
        <dbReference type="ARBA" id="ARBA00009533"/>
    </source>
</evidence>
<keyword evidence="8" id="KW-1185">Reference proteome</keyword>
<evidence type="ECO:0000256" key="4">
    <source>
        <dbReference type="ARBA" id="ARBA00022898"/>
    </source>
</evidence>
<dbReference type="InterPro" id="IPR015424">
    <property type="entry name" value="PyrdxlP-dep_Trfase"/>
</dbReference>
<dbReference type="PANTHER" id="PTHR45677">
    <property type="entry name" value="GLUTAMATE DECARBOXYLASE-RELATED"/>
    <property type="match status" value="1"/>
</dbReference>
<dbReference type="CDD" id="cd06450">
    <property type="entry name" value="DOPA_deC_like"/>
    <property type="match status" value="1"/>
</dbReference>
<dbReference type="Proteomes" id="UP001620234">
    <property type="component" value="Unassembled WGS sequence"/>
</dbReference>
<dbReference type="SUPFAM" id="SSF53383">
    <property type="entry name" value="PLP-dependent transferases"/>
    <property type="match status" value="1"/>
</dbReference>
<sequence>MHLLNEKTSEQYLTHMHKTSAIIKQWLNDNNVYSGGTPQQVQAANSVSIQSQGRDIEAILADIQDKFLPSSVSTAHRRCLAHLHPPTLVIGQIAEMIIAATNQSMDSWNQSPAATYIEKDLIEWLCQLCHFETSDDVQIHTQTDADADNQARHKAGGVFTSGGTQSNLMGLLLARNKFYAAKGINVHKDGMMGQPRGIILCSDQAHFSIEKNAALLGLGIRCVEKVGTDASGAMLVSHLQQKIEEIGADNVMAVIATAGTTDLGAIDPLADIAKMCREHKIWLHVDAAWGGALLLSQRYRHLIDGIQAADSITLDFHKHFFLPISCGAFLLRDQQDFESIRHHSEYLNSSDDEKDNIPNLVTYSLQTTRRFDALKLWMALDLLGTDDYGALIDNCLRTARQAAELVEDHADFVLVHQPIISSVLFYFKPKDTALSDQQLSQLNRQIAQDLLINNIANVATTQYEQHLCLKFTILNPNTQACDINTIIEQMTIAGFNRLQNYEGQPYDATKNA</sequence>
<evidence type="ECO:0000256" key="6">
    <source>
        <dbReference type="RuleBase" id="RU000382"/>
    </source>
</evidence>
<keyword evidence="5 6" id="KW-0456">Lyase</keyword>
<gene>
    <name evidence="7" type="ORF">ACI2I3_02110</name>
</gene>
<comment type="similarity">
    <text evidence="2 6">Belongs to the group II decarboxylase family.</text>
</comment>
<dbReference type="PANTHER" id="PTHR45677:SF8">
    <property type="entry name" value="CYSTEINE SULFINIC ACID DECARBOXYLASE"/>
    <property type="match status" value="1"/>
</dbReference>
<dbReference type="Gene3D" id="3.90.1150.170">
    <property type="match status" value="1"/>
</dbReference>
<reference evidence="7 8" key="1">
    <citation type="submission" date="2024-11" db="EMBL/GenBank/DDBJ databases">
        <title>The Natural Products Discovery Center: Release of the First 8490 Sequenced Strains for Exploring Actinobacteria Biosynthetic Diversity.</title>
        <authorList>
            <person name="Kalkreuter E."/>
            <person name="Kautsar S.A."/>
            <person name="Yang D."/>
            <person name="Bader C.D."/>
            <person name="Teijaro C.N."/>
            <person name="Fluegel L."/>
            <person name="Davis C.M."/>
            <person name="Simpson J.R."/>
            <person name="Lauterbach L."/>
            <person name="Steele A.D."/>
            <person name="Gui C."/>
            <person name="Meng S."/>
            <person name="Li G."/>
            <person name="Viehrig K."/>
            <person name="Ye F."/>
            <person name="Su P."/>
            <person name="Kiefer A.F."/>
            <person name="Nichols A."/>
            <person name="Cepeda A.J."/>
            <person name="Yan W."/>
            <person name="Fan B."/>
            <person name="Jiang Y."/>
            <person name="Adhikari A."/>
            <person name="Zheng C.-J."/>
            <person name="Schuster L."/>
            <person name="Cowan T.M."/>
            <person name="Smanski M.J."/>
            <person name="Chevrette M.G."/>
            <person name="De Carvalho L.P.S."/>
            <person name="Shen B."/>
        </authorList>
    </citation>
    <scope>NUCLEOTIDE SEQUENCE [LARGE SCALE GENOMIC DNA]</scope>
    <source>
        <strain evidence="7 8">NPDC077433</strain>
    </source>
</reference>
<evidence type="ECO:0000256" key="5">
    <source>
        <dbReference type="ARBA" id="ARBA00023239"/>
    </source>
</evidence>
<organism evidence="7 8">
    <name type="scientific">Psychrobacter namhaensis</name>
    <dbReference type="NCBI Taxonomy" id="292734"/>
    <lineage>
        <taxon>Bacteria</taxon>
        <taxon>Pseudomonadati</taxon>
        <taxon>Pseudomonadota</taxon>
        <taxon>Gammaproteobacteria</taxon>
        <taxon>Moraxellales</taxon>
        <taxon>Moraxellaceae</taxon>
        <taxon>Psychrobacter</taxon>
    </lineage>
</organism>
<dbReference type="InterPro" id="IPR021115">
    <property type="entry name" value="Pyridoxal-P_BS"/>
</dbReference>
<protein>
    <submittedName>
        <fullName evidence="7">Pyridoxal phosphate-dependent decarboxylase family protein</fullName>
    </submittedName>
</protein>
<dbReference type="Pfam" id="PF00282">
    <property type="entry name" value="Pyridoxal_deC"/>
    <property type="match status" value="1"/>
</dbReference>
<dbReference type="InterPro" id="IPR015421">
    <property type="entry name" value="PyrdxlP-dep_Trfase_major"/>
</dbReference>
<keyword evidence="3" id="KW-0210">Decarboxylase</keyword>
<name>A0ABW8L5V2_9GAMM</name>